<reference evidence="2" key="1">
    <citation type="submission" date="2020-05" db="EMBL/GenBank/DDBJ databases">
        <authorList>
            <person name="Chiriac C."/>
            <person name="Salcher M."/>
            <person name="Ghai R."/>
            <person name="Kavagutti S V."/>
        </authorList>
    </citation>
    <scope>NUCLEOTIDE SEQUENCE</scope>
</reference>
<dbReference type="PANTHER" id="PTHR42663">
    <property type="entry name" value="HYDROLASE C777.06C-RELATED-RELATED"/>
    <property type="match status" value="1"/>
</dbReference>
<proteinExistence type="predicted"/>
<evidence type="ECO:0000313" key="2">
    <source>
        <dbReference type="EMBL" id="CAB4603592.1"/>
    </source>
</evidence>
<name>A0A6J6GQG4_9ZZZZ</name>
<dbReference type="Pfam" id="PF12706">
    <property type="entry name" value="Lactamase_B_2"/>
    <property type="match status" value="1"/>
</dbReference>
<protein>
    <submittedName>
        <fullName evidence="2">Unannotated protein</fullName>
    </submittedName>
</protein>
<feature type="domain" description="Metallo-beta-lactamase" evidence="1">
    <location>
        <begin position="57"/>
        <end position="242"/>
    </location>
</feature>
<organism evidence="2">
    <name type="scientific">freshwater metagenome</name>
    <dbReference type="NCBI Taxonomy" id="449393"/>
    <lineage>
        <taxon>unclassified sequences</taxon>
        <taxon>metagenomes</taxon>
        <taxon>ecological metagenomes</taxon>
    </lineage>
</organism>
<dbReference type="AlphaFoldDB" id="A0A6J6GQG4"/>
<dbReference type="PANTHER" id="PTHR42663:SF4">
    <property type="entry name" value="SLL1036 PROTEIN"/>
    <property type="match status" value="1"/>
</dbReference>
<dbReference type="SUPFAM" id="SSF56281">
    <property type="entry name" value="Metallo-hydrolase/oxidoreductase"/>
    <property type="match status" value="1"/>
</dbReference>
<dbReference type="InterPro" id="IPR036866">
    <property type="entry name" value="RibonucZ/Hydroxyglut_hydro"/>
</dbReference>
<dbReference type="EMBL" id="CAEZUL010000106">
    <property type="protein sequence ID" value="CAB4603592.1"/>
    <property type="molecule type" value="Genomic_DNA"/>
</dbReference>
<dbReference type="InterPro" id="IPR001279">
    <property type="entry name" value="Metallo-B-lactamas"/>
</dbReference>
<evidence type="ECO:0000259" key="1">
    <source>
        <dbReference type="Pfam" id="PF12706"/>
    </source>
</evidence>
<dbReference type="CDD" id="cd07715">
    <property type="entry name" value="TaR3-like_MBL-fold"/>
    <property type="match status" value="1"/>
</dbReference>
<accession>A0A6J6GQG4</accession>
<gene>
    <name evidence="2" type="ORF">UFOPK1808_00942</name>
</gene>
<sequence>MLNVTFHGVRGSTPCHGPSTMKYGGNTSCVSVQAEGQRPLLLDLGTGLRYFGKQFLSESGNAIDAVALVTHLHWDHIQGLPFFAPVLRPDAHLEMYGPVQEDGTSFMDSVKAIVRPPTFPVDLSALRGRFTFHDVADNDFAVDGYSITSRLVPHIGPTVGYRIEFGGASVAYISDHQQPVDGGFVVPDGVRELVEGVDLLIHDAQYTPAEFALKSHWGHCTTEFAVGIALACGAKQLALFHHDPERTDAELDATSACSASSATQVFVAREGQTIVL</sequence>
<dbReference type="Gene3D" id="3.60.15.10">
    <property type="entry name" value="Ribonuclease Z/Hydroxyacylglutathione hydrolase-like"/>
    <property type="match status" value="1"/>
</dbReference>